<dbReference type="Proteomes" id="UP000466535">
    <property type="component" value="Unassembled WGS sequence"/>
</dbReference>
<dbReference type="EMBL" id="WUUT01000001">
    <property type="protein sequence ID" value="MXR50848.1"/>
    <property type="molecule type" value="Genomic_DNA"/>
</dbReference>
<dbReference type="GO" id="GO:0004301">
    <property type="term" value="F:epoxide hydrolase activity"/>
    <property type="evidence" value="ECO:0007669"/>
    <property type="project" value="TreeGrafter"/>
</dbReference>
<accession>A0A6B0SYJ9</accession>
<dbReference type="SUPFAM" id="SSF53474">
    <property type="entry name" value="alpha/beta-Hydrolases"/>
    <property type="match status" value="1"/>
</dbReference>
<comment type="caution">
    <text evidence="3">The sequence shown here is derived from an EMBL/GenBank/DDBJ whole genome shotgun (WGS) entry which is preliminary data.</text>
</comment>
<keyword evidence="1 3" id="KW-0378">Hydrolase</keyword>
<organism evidence="3 4">
    <name type="scientific">Halovenus carboxidivorans</name>
    <dbReference type="NCBI Taxonomy" id="2692199"/>
    <lineage>
        <taxon>Archaea</taxon>
        <taxon>Methanobacteriati</taxon>
        <taxon>Methanobacteriota</taxon>
        <taxon>Stenosarchaea group</taxon>
        <taxon>Halobacteria</taxon>
        <taxon>Halobacteriales</taxon>
        <taxon>Haloarculaceae</taxon>
        <taxon>Halovenus</taxon>
    </lineage>
</organism>
<sequence length="302" mass="33954">MGLVTTPEERFEDVPDYDYPYERVPVTDDGAKMAYVDVEPTGEDADETFLLLHGEPSWGFLYRKMIPTLAERGRVVVPDLLGLGRSDKYTDTDEYSFHLHYDSLETLLFDELDLEEITLVCQDWGGILGLALAGHNPDRFARLVPMNTGVPDGTQRMSEDWHEFADFVERVDELPIGMLIQNATATELSEEVIAAYEAPFHTEESKAGARIFPRLIPTSPDDPGADHMAAAKERLSEWEKPAFVLFSDSDPITGNARDPIRDLIPTASDQPDIWIEDAMHFLQEDAGEEIAEEVVDFVDRTS</sequence>
<reference evidence="3 4" key="1">
    <citation type="submission" date="2019-12" db="EMBL/GenBank/DDBJ databases">
        <title>Isolation and characterization of three novel carbon monoxide-oxidizing members of Halobacteria from salione crusts and soils.</title>
        <authorList>
            <person name="Myers M.R."/>
            <person name="King G.M."/>
        </authorList>
    </citation>
    <scope>NUCLEOTIDE SEQUENCE [LARGE SCALE GENOMIC DNA]</scope>
    <source>
        <strain evidence="3 4">WSH3</strain>
    </source>
</reference>
<gene>
    <name evidence="3" type="ORF">GRX03_04405</name>
</gene>
<proteinExistence type="predicted"/>
<dbReference type="OrthoDB" id="9890at2157"/>
<dbReference type="PANTHER" id="PTHR42977:SF3">
    <property type="entry name" value="AB HYDROLASE-1 DOMAIN-CONTAINING PROTEIN"/>
    <property type="match status" value="1"/>
</dbReference>
<protein>
    <submittedName>
        <fullName evidence="3">Alpha/beta fold hydrolase</fullName>
    </submittedName>
</protein>
<feature type="domain" description="AB hydrolase-1" evidence="2">
    <location>
        <begin position="48"/>
        <end position="265"/>
    </location>
</feature>
<name>A0A6B0SYJ9_9EURY</name>
<dbReference type="NCBIfam" id="NF002043">
    <property type="entry name" value="PRK00870.1"/>
    <property type="match status" value="1"/>
</dbReference>
<evidence type="ECO:0000256" key="1">
    <source>
        <dbReference type="ARBA" id="ARBA00022801"/>
    </source>
</evidence>
<dbReference type="PRINTS" id="PR00412">
    <property type="entry name" value="EPOXHYDRLASE"/>
</dbReference>
<evidence type="ECO:0000259" key="2">
    <source>
        <dbReference type="Pfam" id="PF00561"/>
    </source>
</evidence>
<dbReference type="Pfam" id="PF00561">
    <property type="entry name" value="Abhydrolase_1"/>
    <property type="match status" value="1"/>
</dbReference>
<dbReference type="Gene3D" id="3.40.50.1820">
    <property type="entry name" value="alpha/beta hydrolase"/>
    <property type="match status" value="1"/>
</dbReference>
<dbReference type="InterPro" id="IPR000073">
    <property type="entry name" value="AB_hydrolase_1"/>
</dbReference>
<dbReference type="PRINTS" id="PR00111">
    <property type="entry name" value="ABHYDROLASE"/>
</dbReference>
<evidence type="ECO:0000313" key="4">
    <source>
        <dbReference type="Proteomes" id="UP000466535"/>
    </source>
</evidence>
<dbReference type="PANTHER" id="PTHR42977">
    <property type="entry name" value="HYDROLASE-RELATED"/>
    <property type="match status" value="1"/>
</dbReference>
<dbReference type="AlphaFoldDB" id="A0A6B0SYJ9"/>
<dbReference type="InterPro" id="IPR029058">
    <property type="entry name" value="AB_hydrolase_fold"/>
</dbReference>
<dbReference type="RefSeq" id="WP_159762942.1">
    <property type="nucleotide sequence ID" value="NZ_WUUT01000001.1"/>
</dbReference>
<dbReference type="InterPro" id="IPR000639">
    <property type="entry name" value="Epox_hydrolase-like"/>
</dbReference>
<evidence type="ECO:0000313" key="3">
    <source>
        <dbReference type="EMBL" id="MXR50848.1"/>
    </source>
</evidence>
<keyword evidence="4" id="KW-1185">Reference proteome</keyword>
<dbReference type="InterPro" id="IPR051340">
    <property type="entry name" value="Haloalkane_dehalogenase"/>
</dbReference>